<gene>
    <name evidence="2" type="ORF">KXJ69_01820</name>
</gene>
<name>A0A9X1FLG6_9FLAO</name>
<feature type="transmembrane region" description="Helical" evidence="1">
    <location>
        <begin position="86"/>
        <end position="104"/>
    </location>
</feature>
<evidence type="ECO:0000313" key="2">
    <source>
        <dbReference type="EMBL" id="MBW2936823.1"/>
    </source>
</evidence>
<dbReference type="EMBL" id="JAHWDP010000001">
    <property type="protein sequence ID" value="MBW2936823.1"/>
    <property type="molecule type" value="Genomic_DNA"/>
</dbReference>
<keyword evidence="1" id="KW-1133">Transmembrane helix</keyword>
<keyword evidence="3" id="KW-1185">Reference proteome</keyword>
<evidence type="ECO:0000313" key="3">
    <source>
        <dbReference type="Proteomes" id="UP001138686"/>
    </source>
</evidence>
<organism evidence="2 3">
    <name type="scientific">Halomarinibacterium sedimenti</name>
    <dbReference type="NCBI Taxonomy" id="2857106"/>
    <lineage>
        <taxon>Bacteria</taxon>
        <taxon>Pseudomonadati</taxon>
        <taxon>Bacteroidota</taxon>
        <taxon>Flavobacteriia</taxon>
        <taxon>Flavobacteriales</taxon>
        <taxon>Flavobacteriaceae</taxon>
        <taxon>Halomarinibacterium</taxon>
    </lineage>
</organism>
<sequence>MNKVLKISILSFLVACLVAVRAYAPQLFYDPLIAFFKASHAAQNFPEIEIPWLVLNVGIRFWLNTFISLAILWVLFQKKDIVRFSLILYCIVYIFLLIVFLFLVKAPEKELYMLLFYVRRFLIHPILLLLLIPAFYFQRNVK</sequence>
<dbReference type="NCBIfam" id="TIGR04127">
    <property type="entry name" value="flavo_near_exo"/>
    <property type="match status" value="1"/>
</dbReference>
<dbReference type="InterPro" id="IPR026414">
    <property type="entry name" value="ExosoTase_F-assoc_memb"/>
</dbReference>
<dbReference type="Proteomes" id="UP001138686">
    <property type="component" value="Unassembled WGS sequence"/>
</dbReference>
<comment type="caution">
    <text evidence="2">The sequence shown here is derived from an EMBL/GenBank/DDBJ whole genome shotgun (WGS) entry which is preliminary data.</text>
</comment>
<keyword evidence="1" id="KW-0812">Transmembrane</keyword>
<accession>A0A9X1FLG6</accession>
<evidence type="ECO:0000256" key="1">
    <source>
        <dbReference type="SAM" id="Phobius"/>
    </source>
</evidence>
<feature type="transmembrane region" description="Helical" evidence="1">
    <location>
        <begin position="52"/>
        <end position="74"/>
    </location>
</feature>
<protein>
    <submittedName>
        <fullName evidence="2">Exosortase F system-associated protein</fullName>
    </submittedName>
</protein>
<dbReference type="RefSeq" id="WP_219050700.1">
    <property type="nucleotide sequence ID" value="NZ_JAHWDP010000001.1"/>
</dbReference>
<reference evidence="2" key="1">
    <citation type="submission" date="2021-07" db="EMBL/GenBank/DDBJ databases">
        <title>Aureisphaera sp. CAU 1614 isolated from sea sediment.</title>
        <authorList>
            <person name="Kim W."/>
        </authorList>
    </citation>
    <scope>NUCLEOTIDE SEQUENCE</scope>
    <source>
        <strain evidence="2">CAU 1614</strain>
    </source>
</reference>
<feature type="transmembrane region" description="Helical" evidence="1">
    <location>
        <begin position="116"/>
        <end position="137"/>
    </location>
</feature>
<dbReference type="AlphaFoldDB" id="A0A9X1FLG6"/>
<proteinExistence type="predicted"/>
<keyword evidence="1" id="KW-0472">Membrane</keyword>